<protein>
    <recommendedName>
        <fullName evidence="2">DUF3502 domain-containing protein</fullName>
    </recommendedName>
</protein>
<dbReference type="PANTHER" id="PTHR43649:SF17">
    <property type="entry name" value="ABC TRANSPORTER SOLUTE BINDING PROTEIN-SUGAR TRANSPORT"/>
    <property type="match status" value="1"/>
</dbReference>
<dbReference type="OrthoDB" id="2636783at2"/>
<gene>
    <name evidence="3" type="ORF">DL346_00405</name>
</gene>
<dbReference type="InterPro" id="IPR050490">
    <property type="entry name" value="Bact_solute-bd_prot1"/>
</dbReference>
<dbReference type="Pfam" id="PF12010">
    <property type="entry name" value="DUF3502"/>
    <property type="match status" value="1"/>
</dbReference>
<evidence type="ECO:0000313" key="4">
    <source>
        <dbReference type="Proteomes" id="UP000249260"/>
    </source>
</evidence>
<organism evidence="3 4">
    <name type="scientific">Paenibacillus montanisoli</name>
    <dbReference type="NCBI Taxonomy" id="2081970"/>
    <lineage>
        <taxon>Bacteria</taxon>
        <taxon>Bacillati</taxon>
        <taxon>Bacillota</taxon>
        <taxon>Bacilli</taxon>
        <taxon>Bacillales</taxon>
        <taxon>Paenibacillaceae</taxon>
        <taxon>Paenibacillus</taxon>
    </lineage>
</organism>
<evidence type="ECO:0000259" key="2">
    <source>
        <dbReference type="Pfam" id="PF12010"/>
    </source>
</evidence>
<evidence type="ECO:0000313" key="3">
    <source>
        <dbReference type="EMBL" id="RAP77004.1"/>
    </source>
</evidence>
<dbReference type="EMBL" id="QLUW01000001">
    <property type="protein sequence ID" value="RAP77004.1"/>
    <property type="molecule type" value="Genomic_DNA"/>
</dbReference>
<dbReference type="PANTHER" id="PTHR43649">
    <property type="entry name" value="ARABINOSE-BINDING PROTEIN-RELATED"/>
    <property type="match status" value="1"/>
</dbReference>
<dbReference type="InterPro" id="IPR022627">
    <property type="entry name" value="DUF3502"/>
</dbReference>
<comment type="caution">
    <text evidence="3">The sequence shown here is derived from an EMBL/GenBank/DDBJ whole genome shotgun (WGS) entry which is preliminary data.</text>
</comment>
<dbReference type="SUPFAM" id="SSF53850">
    <property type="entry name" value="Periplasmic binding protein-like II"/>
    <property type="match status" value="1"/>
</dbReference>
<dbReference type="Gene3D" id="3.40.190.10">
    <property type="entry name" value="Periplasmic binding protein-like II"/>
    <property type="match status" value="1"/>
</dbReference>
<keyword evidence="4" id="KW-1185">Reference proteome</keyword>
<name>A0A328U9V1_9BACL</name>
<dbReference type="AlphaFoldDB" id="A0A328U9V1"/>
<evidence type="ECO:0000256" key="1">
    <source>
        <dbReference type="SAM" id="MobiDB-lite"/>
    </source>
</evidence>
<accession>A0A328U9V1</accession>
<sequence length="605" mass="67050">MDVIHFSVGKRRADLYLEIELGNARGTSIRGRGRWPICENTKEGSASIIHYMKREAKYMSKQKQLIASSVALMLMGSLVLSGCGSNNQSSNDSAANTSNQASSNSTNKNANASATNASANNTAASNAAAEDPVELTMYIANSPIKDMDRIMEAANKIIKEKINATLKLVVTDWSSYPQKLNLMISSGEPFDIAFTASWGDLNYFQSASKGAFADMTDLLDQYAPTTKSRVPDSVWNGVKVNGKIYGAVNYQVWGMAGARGIQLRKDLVDKYNFDWKSVKSWDDLTPFFAEVKKGDKTVIPMEAGQLFSGQPVYYNMDAVGDTTVPGWVIYGDNDIKVFNQYETPEFKAYLKTMREWYKNGYVRKDAATLKDTTPDRKAGKLAAIYSQPYPDDIDLPEAAGTGMMSLSDPAAKVYSYNKRFTPAFISSNTPSAAVLAISANSQHKEKAMQMIELMNTDDELFHLIAFGQPDVDYKKVGDRQFELIPDKYNFNYSEWEIGQSYNRMLWDKSTDLNVNDKRLSAIYEADKTAMVSPVMGFVFDTDPVKTQIANVNSVTAELLKGLEVGAIDPDKYLDTFLKKLKDAGADDIIAEKQKQIDAWKAANGK</sequence>
<reference evidence="3 4" key="1">
    <citation type="submission" date="2018-06" db="EMBL/GenBank/DDBJ databases">
        <title>Paenibacillus montanisoli sp. nov., isolated from mountain area soil.</title>
        <authorList>
            <person name="Wu M."/>
        </authorList>
    </citation>
    <scope>NUCLEOTIDE SEQUENCE [LARGE SCALE GENOMIC DNA]</scope>
    <source>
        <strain evidence="3 4">RA17</strain>
    </source>
</reference>
<proteinExistence type="predicted"/>
<feature type="region of interest" description="Disordered" evidence="1">
    <location>
        <begin position="86"/>
        <end position="126"/>
    </location>
</feature>
<feature type="domain" description="DUF3502" evidence="2">
    <location>
        <begin position="533"/>
        <end position="601"/>
    </location>
</feature>
<dbReference type="Proteomes" id="UP000249260">
    <property type="component" value="Unassembled WGS sequence"/>
</dbReference>